<reference evidence="7 8" key="1">
    <citation type="journal article" date="2023" name="IMA Fungus">
        <title>Comparative genomic study of the Penicillium genus elucidates a diverse pangenome and 15 lateral gene transfer events.</title>
        <authorList>
            <person name="Petersen C."/>
            <person name="Sorensen T."/>
            <person name="Nielsen M.R."/>
            <person name="Sondergaard T.E."/>
            <person name="Sorensen J.L."/>
            <person name="Fitzpatrick D.A."/>
            <person name="Frisvad J.C."/>
            <person name="Nielsen K.L."/>
        </authorList>
    </citation>
    <scope>NUCLEOTIDE SEQUENCE [LARGE SCALE GENOMIC DNA]</scope>
    <source>
        <strain evidence="7 8">IBT 35679</strain>
    </source>
</reference>
<feature type="compositionally biased region" description="Basic and acidic residues" evidence="5">
    <location>
        <begin position="1102"/>
        <end position="1131"/>
    </location>
</feature>
<evidence type="ECO:0000313" key="7">
    <source>
        <dbReference type="EMBL" id="KAJ5524661.1"/>
    </source>
</evidence>
<feature type="compositionally biased region" description="Low complexity" evidence="5">
    <location>
        <begin position="1042"/>
        <end position="1062"/>
    </location>
</feature>
<feature type="compositionally biased region" description="Low complexity" evidence="5">
    <location>
        <begin position="695"/>
        <end position="706"/>
    </location>
</feature>
<feature type="region of interest" description="Disordered" evidence="5">
    <location>
        <begin position="1183"/>
        <end position="1202"/>
    </location>
</feature>
<dbReference type="InterPro" id="IPR045107">
    <property type="entry name" value="SAC3/GANP/THP3"/>
</dbReference>
<feature type="compositionally biased region" description="Polar residues" evidence="5">
    <location>
        <begin position="646"/>
        <end position="667"/>
    </location>
</feature>
<sequence>MATPFNPFSGRGQRGAANPTSTASRGHGTPAGRGGQFPPRGYSASRGKYNVNRGRGLSQSRGRGRGRGAGASSPASSHSGSGTQSPQLQPTSHPFNQLSQQKPASNPFGAPNTQHKSPFAGIQSAPASQTATQAPHFIQKPIAANPADGGLGNVPVENATILSQYHERYDQLKVDRANQRQRAIKDGQMADPNQPTSLNNAITPVGTCASMCPEFERVERIVQKMVDKSEKYLHPSTSTLQNMETKMLKRFRRSAAGYDEQLPSDIRTPNALLQSTNYLIRHIVGGNEPLGIIHKFVWDRTRSIRNDFSVQQVTQERDVKIAVTCLERIARFHIVSLHLLSSPENEEPFDRHQEREQLNNTMLSLMYYYDDHRGRIHFPNEDEFRAYYIIFSIHDQRPDLEARVSKWPTSLLTSPRVQVALELYAAACNTWEYQGTLDARRPNAIAQGFYTRFFNIINSPCVSYLMACIAEIYFSYVRQTAIRAIWKGYCKTPMSQQHKNQEWTVEDLTRVLHFDDDEETIKFLEEQDLQTAENANGELYLDWGNRPVDSIGFSPSSEHAYSEITVESKRGGRSLVAVILGMNIREAAAMGLLDKSKLHEHAKPSSPGGTGEMSDSPLFVSEDENTFSAPMVEPAFSTLDSDRLTESSASSTPNPFQNTLPDTSQPPGLQPAIAPGKPSNPFKASPLNPFASPFPSSTATNNTPATSSTAFNPFAAAVKPTTSTSIAPAPSPPPFSFGKPAEEEKFVTESTPAQSPSPFATSGLFKPTSEPSTSALNPFAASLSSFKASQSSNSTPQQPTSLFPTANPLFPSTALKDASAAEVSTSQPASMFSAPNPSFPSAGTGGASTTDAPTPKPTSPFNFASPTQSSQSPFTLPSSDSVSQPQKSPLPPTSAIDSAEKPRSPFNGANGFQNLGQSFSKVTSSEQPFSEQKQSQGILPKAAPPAQSTEKSLSASSIFATEPTTSSRPSNPLFSATKPIEQAGQKLQEAPANAKPLFPQSTDMQSMLPPKTSTNNTPIGNSYQPQKPALPVATTKTNSTESDQSVASLNSSLSSQDSPNPSIKRKFEDGPPVYATKEEEQNAWHGLLQRLSAKQARKRARKLELEQQQEREAEQEERRKAQEEKRKRALEEAAADELPDGRESKALKVSDLLDNPAPSKEYSLFQASTRTLPTLPCLETFKKSTERKGPTDAEIEAAGRARRQREIDQDELLLSAARIAAEQLKNGPKIFDHHPSENTQDRHSYSFHGSFSASTPYSQSMSPPAPPVYPNHGYNVAYAPDTPLGLGRTMSRTEQRIRRTGAHGLAYLPLDFSRAHSKSLDDKNKFSRSG</sequence>
<comment type="similarity">
    <text evidence="4">Belongs to the SAC3 family.</text>
</comment>
<feature type="compositionally biased region" description="Polar residues" evidence="5">
    <location>
        <begin position="946"/>
        <end position="974"/>
    </location>
</feature>
<feature type="compositionally biased region" description="Polar residues" evidence="5">
    <location>
        <begin position="83"/>
        <end position="104"/>
    </location>
</feature>
<feature type="region of interest" description="Disordered" evidence="5">
    <location>
        <begin position="720"/>
        <end position="1158"/>
    </location>
</feature>
<evidence type="ECO:0000256" key="5">
    <source>
        <dbReference type="SAM" id="MobiDB-lite"/>
    </source>
</evidence>
<evidence type="ECO:0000259" key="6">
    <source>
        <dbReference type="Pfam" id="PF03399"/>
    </source>
</evidence>
<feature type="compositionally biased region" description="Low complexity" evidence="5">
    <location>
        <begin position="70"/>
        <end position="82"/>
    </location>
</feature>
<accession>A0AAD6G929</accession>
<feature type="compositionally biased region" description="Polar residues" evidence="5">
    <location>
        <begin position="748"/>
        <end position="760"/>
    </location>
</feature>
<feature type="region of interest" description="Disordered" evidence="5">
    <location>
        <begin position="599"/>
        <end position="618"/>
    </location>
</feature>
<feature type="domain" description="SAC3/GANP/THP3 conserved" evidence="6">
    <location>
        <begin position="211"/>
        <end position="531"/>
    </location>
</feature>
<dbReference type="GO" id="GO:0005737">
    <property type="term" value="C:cytoplasm"/>
    <property type="evidence" value="ECO:0007669"/>
    <property type="project" value="TreeGrafter"/>
</dbReference>
<dbReference type="GO" id="GO:0005635">
    <property type="term" value="C:nuclear envelope"/>
    <property type="evidence" value="ECO:0007669"/>
    <property type="project" value="UniProtKB-SubCell"/>
</dbReference>
<evidence type="ECO:0000256" key="1">
    <source>
        <dbReference type="ARBA" id="ARBA00004259"/>
    </source>
</evidence>
<organism evidence="7 8">
    <name type="scientific">Penicillium frequentans</name>
    <dbReference type="NCBI Taxonomy" id="3151616"/>
    <lineage>
        <taxon>Eukaryota</taxon>
        <taxon>Fungi</taxon>
        <taxon>Dikarya</taxon>
        <taxon>Ascomycota</taxon>
        <taxon>Pezizomycotina</taxon>
        <taxon>Eurotiomycetes</taxon>
        <taxon>Eurotiomycetidae</taxon>
        <taxon>Eurotiales</taxon>
        <taxon>Aspergillaceae</taxon>
        <taxon>Penicillium</taxon>
    </lineage>
</organism>
<feature type="compositionally biased region" description="Low complexity" evidence="5">
    <location>
        <begin position="123"/>
        <end position="133"/>
    </location>
</feature>
<keyword evidence="2" id="KW-0597">Phosphoprotein</keyword>
<feature type="compositionally biased region" description="Polar residues" evidence="5">
    <location>
        <begin position="859"/>
        <end position="887"/>
    </location>
</feature>
<gene>
    <name evidence="7" type="ORF">N7494_011311</name>
</gene>
<dbReference type="Proteomes" id="UP001220324">
    <property type="component" value="Unassembled WGS sequence"/>
</dbReference>
<dbReference type="Gene3D" id="1.25.40.990">
    <property type="match status" value="1"/>
</dbReference>
<comment type="subcellular location">
    <subcellularLocation>
        <location evidence="1">Nucleus envelope</location>
    </subcellularLocation>
</comment>
<feature type="compositionally biased region" description="Polar residues" evidence="5">
    <location>
        <begin position="999"/>
        <end position="1025"/>
    </location>
</feature>
<feature type="region of interest" description="Disordered" evidence="5">
    <location>
        <begin position="1"/>
        <end position="133"/>
    </location>
</feature>
<feature type="compositionally biased region" description="Polar residues" evidence="5">
    <location>
        <begin position="910"/>
        <end position="937"/>
    </location>
</feature>
<evidence type="ECO:0000256" key="3">
    <source>
        <dbReference type="ARBA" id="ARBA00023242"/>
    </source>
</evidence>
<dbReference type="EMBL" id="JAQIZZ010000008">
    <property type="protein sequence ID" value="KAJ5524661.1"/>
    <property type="molecule type" value="Genomic_DNA"/>
</dbReference>
<dbReference type="PANTHER" id="PTHR12436">
    <property type="entry name" value="80 KDA MCM3-ASSOCIATED PROTEIN"/>
    <property type="match status" value="1"/>
</dbReference>
<protein>
    <recommendedName>
        <fullName evidence="6">SAC3/GANP/THP3 conserved domain-containing protein</fullName>
    </recommendedName>
</protein>
<feature type="region of interest" description="Disordered" evidence="5">
    <location>
        <begin position="639"/>
        <end position="706"/>
    </location>
</feature>
<keyword evidence="8" id="KW-1185">Reference proteome</keyword>
<dbReference type="FunFam" id="1.25.40.990:FF:000008">
    <property type="entry name" value="Nuclear mRNA export protein SAC3"/>
    <property type="match status" value="1"/>
</dbReference>
<dbReference type="GO" id="GO:0070390">
    <property type="term" value="C:transcription export complex 2"/>
    <property type="evidence" value="ECO:0007669"/>
    <property type="project" value="TreeGrafter"/>
</dbReference>
<feature type="compositionally biased region" description="Basic and acidic residues" evidence="5">
    <location>
        <begin position="1139"/>
        <end position="1148"/>
    </location>
</feature>
<feature type="compositionally biased region" description="Low complexity" evidence="5">
    <location>
        <begin position="780"/>
        <end position="801"/>
    </location>
</feature>
<evidence type="ECO:0000256" key="4">
    <source>
        <dbReference type="ARBA" id="ARBA00038443"/>
    </source>
</evidence>
<dbReference type="Pfam" id="PF03399">
    <property type="entry name" value="SAC3_GANP"/>
    <property type="match status" value="1"/>
</dbReference>
<dbReference type="GO" id="GO:0006406">
    <property type="term" value="P:mRNA export from nucleus"/>
    <property type="evidence" value="ECO:0007669"/>
    <property type="project" value="TreeGrafter"/>
</dbReference>
<comment type="caution">
    <text evidence="7">The sequence shown here is derived from an EMBL/GenBank/DDBJ whole genome shotgun (WGS) entry which is preliminary data.</text>
</comment>
<keyword evidence="3" id="KW-0539">Nucleus</keyword>
<proteinExistence type="inferred from homology"/>
<name>A0AAD6G929_9EURO</name>
<feature type="compositionally biased region" description="Polar residues" evidence="5">
    <location>
        <begin position="822"/>
        <end position="852"/>
    </location>
</feature>
<evidence type="ECO:0000313" key="8">
    <source>
        <dbReference type="Proteomes" id="UP001220324"/>
    </source>
</evidence>
<dbReference type="InterPro" id="IPR005062">
    <property type="entry name" value="SAC3/GANP/THP3_conserved"/>
</dbReference>
<evidence type="ECO:0000256" key="2">
    <source>
        <dbReference type="ARBA" id="ARBA00022553"/>
    </source>
</evidence>
<dbReference type="PANTHER" id="PTHR12436:SF3">
    <property type="entry name" value="GERMINAL-CENTER ASSOCIATED NUCLEAR PROTEIN"/>
    <property type="match status" value="1"/>
</dbReference>